<keyword evidence="5" id="KW-0378">Hydrolase</keyword>
<dbReference type="GO" id="GO:0016787">
    <property type="term" value="F:hydrolase activity"/>
    <property type="evidence" value="ECO:0007669"/>
    <property type="project" value="UniProtKB-KW"/>
</dbReference>
<feature type="domain" description="Alpha fucosidase A-like C-terminal" evidence="3">
    <location>
        <begin position="697"/>
        <end position="763"/>
    </location>
</feature>
<dbReference type="SUPFAM" id="SSF48208">
    <property type="entry name" value="Six-hairpin glycosidases"/>
    <property type="match status" value="1"/>
</dbReference>
<dbReference type="Proteomes" id="UP001485226">
    <property type="component" value="Unassembled WGS sequence"/>
</dbReference>
<organism evidence="5 6">
    <name type="scientific">Flavobacterium calami</name>
    <dbReference type="NCBI Taxonomy" id="3139144"/>
    <lineage>
        <taxon>Bacteria</taxon>
        <taxon>Pseudomonadati</taxon>
        <taxon>Bacteroidota</taxon>
        <taxon>Flavobacteriia</taxon>
        <taxon>Flavobacteriales</taxon>
        <taxon>Flavobacteriaceae</taxon>
        <taxon>Flavobacterium</taxon>
    </lineage>
</organism>
<protein>
    <submittedName>
        <fullName evidence="5">Glycoside hydrolase family 95 protein</fullName>
    </submittedName>
</protein>
<feature type="domain" description="Glycosyl hydrolase family 95 catalytic" evidence="4">
    <location>
        <begin position="288"/>
        <end position="695"/>
    </location>
</feature>
<evidence type="ECO:0000259" key="3">
    <source>
        <dbReference type="Pfam" id="PF21307"/>
    </source>
</evidence>
<dbReference type="PIRSF" id="PIRSF007663">
    <property type="entry name" value="UCP007663"/>
    <property type="match status" value="1"/>
</dbReference>
<feature type="signal peptide" evidence="1">
    <location>
        <begin position="1"/>
        <end position="21"/>
    </location>
</feature>
<name>A0ABU9ILB9_9FLAO</name>
<gene>
    <name evidence="5" type="ORF">AAEO57_01760</name>
</gene>
<accession>A0ABU9ILB9</accession>
<feature type="chain" id="PRO_5047417629" evidence="1">
    <location>
        <begin position="22"/>
        <end position="852"/>
    </location>
</feature>
<dbReference type="InterPro" id="IPR012341">
    <property type="entry name" value="6hp_glycosidase-like_sf"/>
</dbReference>
<evidence type="ECO:0000313" key="6">
    <source>
        <dbReference type="Proteomes" id="UP001485226"/>
    </source>
</evidence>
<dbReference type="EMBL" id="JBBYHS010000002">
    <property type="protein sequence ID" value="MEL1252487.1"/>
    <property type="molecule type" value="Genomic_DNA"/>
</dbReference>
<evidence type="ECO:0000256" key="1">
    <source>
        <dbReference type="SAM" id="SignalP"/>
    </source>
</evidence>
<keyword evidence="1" id="KW-0732">Signal</keyword>
<dbReference type="InterPro" id="IPR054363">
    <property type="entry name" value="GH95_cat"/>
</dbReference>
<dbReference type="InterPro" id="IPR016518">
    <property type="entry name" value="Alpha-L-fucosidase"/>
</dbReference>
<dbReference type="Pfam" id="PF21307">
    <property type="entry name" value="Glyco_hydro_95_C"/>
    <property type="match status" value="1"/>
</dbReference>
<dbReference type="PANTHER" id="PTHR31084">
    <property type="entry name" value="ALPHA-L-FUCOSIDASE 2"/>
    <property type="match status" value="1"/>
</dbReference>
<dbReference type="Pfam" id="PF14498">
    <property type="entry name" value="Glyco_hyd_65N_2"/>
    <property type="match status" value="1"/>
</dbReference>
<dbReference type="InterPro" id="IPR008928">
    <property type="entry name" value="6-hairpin_glycosidase_sf"/>
</dbReference>
<comment type="caution">
    <text evidence="5">The sequence shown here is derived from an EMBL/GenBank/DDBJ whole genome shotgun (WGS) entry which is preliminary data.</text>
</comment>
<feature type="domain" description="Glycosyl hydrolase family 95 N-terminal" evidence="2">
    <location>
        <begin position="29"/>
        <end position="265"/>
    </location>
</feature>
<keyword evidence="6" id="KW-1185">Reference proteome</keyword>
<reference evidence="5 6" key="1">
    <citation type="submission" date="2024-04" db="EMBL/GenBank/DDBJ databases">
        <title>Flavobacterium sp. DGU38 16S ribosomal RNA gene Genome sequencing and assembly.</title>
        <authorList>
            <person name="Park S."/>
        </authorList>
    </citation>
    <scope>NUCLEOTIDE SEQUENCE [LARGE SCALE GENOMIC DNA]</scope>
    <source>
        <strain evidence="5 6">DGU38</strain>
    </source>
</reference>
<evidence type="ECO:0000259" key="2">
    <source>
        <dbReference type="Pfam" id="PF14498"/>
    </source>
</evidence>
<dbReference type="InterPro" id="IPR027414">
    <property type="entry name" value="GH95_N_dom"/>
</dbReference>
<evidence type="ECO:0000313" key="5">
    <source>
        <dbReference type="EMBL" id="MEL1252487.1"/>
    </source>
</evidence>
<evidence type="ECO:0000259" key="4">
    <source>
        <dbReference type="Pfam" id="PF22124"/>
    </source>
</evidence>
<dbReference type="Pfam" id="PF22124">
    <property type="entry name" value="Glyco_hydro_95_cat"/>
    <property type="match status" value="1"/>
</dbReference>
<proteinExistence type="predicted"/>
<dbReference type="RefSeq" id="WP_341688919.1">
    <property type="nucleotide sequence ID" value="NZ_JBBYHS010000002.1"/>
</dbReference>
<dbReference type="InterPro" id="IPR049053">
    <property type="entry name" value="AFCA-like_C"/>
</dbReference>
<dbReference type="PANTHER" id="PTHR31084:SF0">
    <property type="entry name" value="ALPHA-L-FUCOSIDASE 2"/>
    <property type="match status" value="1"/>
</dbReference>
<dbReference type="Gene3D" id="1.50.10.10">
    <property type="match status" value="1"/>
</dbReference>
<sequence length="852" mass="95501">MKLKSKITAICFGLVSFAVTAQNNSELKLRYNKPAAIWNEALPLGNGRLGAMVFGDPSIERLQLNEETIWAGSPNSNAHTKSIEALPKVRQLVFEGKFKEAQDLATRDIMSQTNDGMPYQTFGSVYISFNGHNDYKNYYRDLDIANATASVQYEVDGVIYKREVLTAFSDQVIAVKLSASKAGKITCNVMMNSPIDKTTSFSENSEIVMTGTGTNFEGVKGKVKFEGRLAVQTQGGKVTSKNGVLSINGADEATLYISIATNFVDYKTLDENQTPKCKSYLEKALPKSFETIKKDHVAFYQKYFNRVSLDLGSNDNIKKPTDERIRDFKKEFDPQLAAMYFQFGRYLLISSSQPGGQPANLQGIWNDMVSPPWDSKYTTNINAEMNYWPAEVTNLSEMHEPFIQMAKELSVTGAETAKMMYNASGWVLHHNTDIWRVTAPVDSAASGMWPTGGAWVCQDLWERYLYSGDKKYLTEIYPIMKGAADFFLDFMIMDPNTGYLVVVPSSSPENTHAGEDGKSTIASGTTMDNQLVFDLFSNVIKASKLVAPDENYTKKLSEALAKMPPMKVGKHSQLQEWQDDWDNPKDNHRHVSHLYGLFPSNQISPIKTPELFEAAKQSLIYRTDESTGWSMGWKVNLWARLLDGNHAYKLIQDQLHLVTADQRKGGGTYPNMLDAHQPFQIDGNFGCTAGIAEMLMQSQEDAIHLLPALPTVWKDGSIKGLVTRGGFVINMIWKNNKVYMVQIHSKIGGNCRLRLENTLTTEHFTYVSNDGRQASSPQLLGVLPYHVYKSRPEKGINIKKAKGKNPNPLFYDVKVKKPIVSKEAKLPKVQLPKYNEYDVEMKAGETFTFYGN</sequence>